<reference evidence="2" key="1">
    <citation type="journal article" date="2015" name="MBio">
        <title>Genome-Resolved Metagenomic Analysis Reveals Roles for Candidate Phyla and Other Microbial Community Members in Biogeochemical Transformations in Oil Reservoirs.</title>
        <authorList>
            <person name="Hu P."/>
            <person name="Tom L."/>
            <person name="Singh A."/>
            <person name="Thomas B.C."/>
            <person name="Baker B.J."/>
            <person name="Piceno Y.M."/>
            <person name="Andersen G.L."/>
            <person name="Banfield J.F."/>
        </authorList>
    </citation>
    <scope>NUCLEOTIDE SEQUENCE [LARGE SCALE GENOMIC DNA]</scope>
</reference>
<evidence type="ECO:0000313" key="2">
    <source>
        <dbReference type="Proteomes" id="UP000053467"/>
    </source>
</evidence>
<comment type="caution">
    <text evidence="1">The sequence shown here is derived from an EMBL/GenBank/DDBJ whole genome shotgun (WGS) entry which is preliminary data.</text>
</comment>
<organism evidence="1 2">
    <name type="scientific">candidate division TA06 bacterium 34_109</name>
    <dbReference type="NCBI Taxonomy" id="1635277"/>
    <lineage>
        <taxon>Bacteria</taxon>
        <taxon>Bacteria division TA06</taxon>
    </lineage>
</organism>
<dbReference type="EMBL" id="LGGX01000002">
    <property type="protein sequence ID" value="KUK87810.1"/>
    <property type="molecule type" value="Genomic_DNA"/>
</dbReference>
<sequence length="244" mass="29047">MKRFLTICFAIIIFHQFLFSVEQLLKEKELFEDEKLFKQKIEEKLKFISDGNEGVFEDENILLEYILLKDTYLKFFEKKSEVKKKEYKKLLDEIEGRREETKNPLLSYCLAILYGRYGELLSIMDAVKMDIPNKIKDCAEDVIKRREEIDDYGAYLILGRLYGVTPKIPFYTGWQSFEVSEYYLKKYIEKNKNSVTGKFFLAETYRAMKKTSLYDSIIEDILKNGDFETFQDKKILDSLKKSKE</sequence>
<accession>A0A101I4L4</accession>
<proteinExistence type="predicted"/>
<dbReference type="AlphaFoldDB" id="A0A101I4L4"/>
<protein>
    <submittedName>
        <fullName evidence="1">Uncharacterized protein</fullName>
    </submittedName>
</protein>
<evidence type="ECO:0000313" key="1">
    <source>
        <dbReference type="EMBL" id="KUK87810.1"/>
    </source>
</evidence>
<gene>
    <name evidence="1" type="ORF">XE03_0329</name>
</gene>
<name>A0A101I4L4_UNCT6</name>
<dbReference type="Proteomes" id="UP000053467">
    <property type="component" value="Unassembled WGS sequence"/>
</dbReference>